<comment type="caution">
    <text evidence="2">The sequence shown here is derived from an EMBL/GenBank/DDBJ whole genome shotgun (WGS) entry which is preliminary data.</text>
</comment>
<dbReference type="OrthoDB" id="2070806at2759"/>
<proteinExistence type="predicted"/>
<name>A0A8J4QGY9_9ROSI</name>
<keyword evidence="3" id="KW-1185">Reference proteome</keyword>
<organism evidence="2 3">
    <name type="scientific">Castanea mollissima</name>
    <name type="common">Chinese chestnut</name>
    <dbReference type="NCBI Taxonomy" id="60419"/>
    <lineage>
        <taxon>Eukaryota</taxon>
        <taxon>Viridiplantae</taxon>
        <taxon>Streptophyta</taxon>
        <taxon>Embryophyta</taxon>
        <taxon>Tracheophyta</taxon>
        <taxon>Spermatophyta</taxon>
        <taxon>Magnoliopsida</taxon>
        <taxon>eudicotyledons</taxon>
        <taxon>Gunneridae</taxon>
        <taxon>Pentapetalae</taxon>
        <taxon>rosids</taxon>
        <taxon>fabids</taxon>
        <taxon>Fagales</taxon>
        <taxon>Fagaceae</taxon>
        <taxon>Castanea</taxon>
    </lineage>
</organism>
<dbReference type="Proteomes" id="UP000737018">
    <property type="component" value="Unassembled WGS sequence"/>
</dbReference>
<dbReference type="EMBL" id="JRKL02011609">
    <property type="protein sequence ID" value="KAF3945676.1"/>
    <property type="molecule type" value="Genomic_DNA"/>
</dbReference>
<gene>
    <name evidence="2" type="ORF">CMV_027969</name>
</gene>
<reference evidence="2" key="1">
    <citation type="submission" date="2020-03" db="EMBL/GenBank/DDBJ databases">
        <title>Castanea mollissima Vanexum genome sequencing.</title>
        <authorList>
            <person name="Staton M."/>
        </authorList>
    </citation>
    <scope>NUCLEOTIDE SEQUENCE</scope>
    <source>
        <tissue evidence="2">Leaf</tissue>
    </source>
</reference>
<feature type="region of interest" description="Disordered" evidence="1">
    <location>
        <begin position="1"/>
        <end position="34"/>
    </location>
</feature>
<protein>
    <submittedName>
        <fullName evidence="2">Uncharacterized protein</fullName>
    </submittedName>
</protein>
<sequence>MSRFQGLRAVKKKRELSPGSPPASPGSPTLPSAALSSLQSSHLNICYYHQDLHQVPFHPGSRRRLSHDTHALLLMGTSHLSPWLSIGRALQRHPFSGLVDSAGMLVLKPFTEDHGRSMVQAQALPPVRLLALHGFITHQLAYMLDSLVRVSRRVDWKPSASILSAQFPKDPKGTLEASIREPRVVLPELRSNERVRGVSHRFLPALQHRSLGVTAACSISYLPSWRPFSGTMLKPLFFSRPCSHLEHRDSQIRLSTFTREVVDEGVSRR</sequence>
<evidence type="ECO:0000313" key="2">
    <source>
        <dbReference type="EMBL" id="KAF3945676.1"/>
    </source>
</evidence>
<evidence type="ECO:0000313" key="3">
    <source>
        <dbReference type="Proteomes" id="UP000737018"/>
    </source>
</evidence>
<evidence type="ECO:0000256" key="1">
    <source>
        <dbReference type="SAM" id="MobiDB-lite"/>
    </source>
</evidence>
<accession>A0A8J4QGY9</accession>
<dbReference type="AlphaFoldDB" id="A0A8J4QGY9"/>